<proteinExistence type="predicted"/>
<gene>
    <name evidence="1" type="ORF">NPIL_610621</name>
</gene>
<evidence type="ECO:0000313" key="1">
    <source>
        <dbReference type="EMBL" id="GFU35931.1"/>
    </source>
</evidence>
<dbReference type="Proteomes" id="UP000887013">
    <property type="component" value="Unassembled WGS sequence"/>
</dbReference>
<name>A0A8X6QPK2_NEPPI</name>
<evidence type="ECO:0000313" key="2">
    <source>
        <dbReference type="Proteomes" id="UP000887013"/>
    </source>
</evidence>
<dbReference type="EMBL" id="BMAW01083863">
    <property type="protein sequence ID" value="GFU35931.1"/>
    <property type="molecule type" value="Genomic_DNA"/>
</dbReference>
<reference evidence="1" key="1">
    <citation type="submission" date="2020-08" db="EMBL/GenBank/DDBJ databases">
        <title>Multicomponent nature underlies the extraordinary mechanical properties of spider dragline silk.</title>
        <authorList>
            <person name="Kono N."/>
            <person name="Nakamura H."/>
            <person name="Mori M."/>
            <person name="Yoshida Y."/>
            <person name="Ohtoshi R."/>
            <person name="Malay A.D."/>
            <person name="Moran D.A.P."/>
            <person name="Tomita M."/>
            <person name="Numata K."/>
            <person name="Arakawa K."/>
        </authorList>
    </citation>
    <scope>NUCLEOTIDE SEQUENCE</scope>
</reference>
<dbReference type="AlphaFoldDB" id="A0A8X6QPK2"/>
<keyword evidence="2" id="KW-1185">Reference proteome</keyword>
<comment type="caution">
    <text evidence="1">The sequence shown here is derived from an EMBL/GenBank/DDBJ whole genome shotgun (WGS) entry which is preliminary data.</text>
</comment>
<sequence length="95" mass="10859">MSSLAGFPRYEHYYAFSHQPLLSPLRNAGDPNPIPHPVWDGIKGRVMPVYLPKMADAREHVVRQGMVHHLSGTQRQTRLCLLFFTDLISKENDFG</sequence>
<organism evidence="1 2">
    <name type="scientific">Nephila pilipes</name>
    <name type="common">Giant wood spider</name>
    <name type="synonym">Nephila maculata</name>
    <dbReference type="NCBI Taxonomy" id="299642"/>
    <lineage>
        <taxon>Eukaryota</taxon>
        <taxon>Metazoa</taxon>
        <taxon>Ecdysozoa</taxon>
        <taxon>Arthropoda</taxon>
        <taxon>Chelicerata</taxon>
        <taxon>Arachnida</taxon>
        <taxon>Araneae</taxon>
        <taxon>Araneomorphae</taxon>
        <taxon>Entelegynae</taxon>
        <taxon>Araneoidea</taxon>
        <taxon>Nephilidae</taxon>
        <taxon>Nephila</taxon>
    </lineage>
</organism>
<protein>
    <submittedName>
        <fullName evidence="1">Uncharacterized protein</fullName>
    </submittedName>
</protein>
<accession>A0A8X6QPK2</accession>